<protein>
    <submittedName>
        <fullName evidence="3">Uncharacterized protein</fullName>
    </submittedName>
</protein>
<evidence type="ECO:0000256" key="2">
    <source>
        <dbReference type="SAM" id="Phobius"/>
    </source>
</evidence>
<accession>A0A3L7DVV3</accession>
<organism evidence="3 4">
    <name type="scientific">Seongchinamella sediminis</name>
    <dbReference type="NCBI Taxonomy" id="2283635"/>
    <lineage>
        <taxon>Bacteria</taxon>
        <taxon>Pseudomonadati</taxon>
        <taxon>Pseudomonadota</taxon>
        <taxon>Gammaproteobacteria</taxon>
        <taxon>Cellvibrionales</taxon>
        <taxon>Halieaceae</taxon>
        <taxon>Seongchinamella</taxon>
    </lineage>
</organism>
<dbReference type="RefSeq" id="WP_117956505.1">
    <property type="nucleotide sequence ID" value="NZ_QRAN01000020.1"/>
</dbReference>
<dbReference type="OrthoDB" id="5739636at2"/>
<dbReference type="EMBL" id="QRAN01000020">
    <property type="protein sequence ID" value="RLQ20730.1"/>
    <property type="molecule type" value="Genomic_DNA"/>
</dbReference>
<comment type="caution">
    <text evidence="3">The sequence shown here is derived from an EMBL/GenBank/DDBJ whole genome shotgun (WGS) entry which is preliminary data.</text>
</comment>
<feature type="transmembrane region" description="Helical" evidence="2">
    <location>
        <begin position="6"/>
        <end position="31"/>
    </location>
</feature>
<keyword evidence="2" id="KW-0472">Membrane</keyword>
<keyword evidence="4" id="KW-1185">Reference proteome</keyword>
<reference evidence="3 4" key="1">
    <citation type="submission" date="2018-07" db="EMBL/GenBank/DDBJ databases">
        <title>Halioglobus sp. genome submission.</title>
        <authorList>
            <person name="Ye M.-Q."/>
            <person name="Du Z.-J."/>
        </authorList>
    </citation>
    <scope>NUCLEOTIDE SEQUENCE [LARGE SCALE GENOMIC DNA]</scope>
    <source>
        <strain evidence="3 4">U0301</strain>
    </source>
</reference>
<evidence type="ECO:0000256" key="1">
    <source>
        <dbReference type="SAM" id="MobiDB-lite"/>
    </source>
</evidence>
<dbReference type="Proteomes" id="UP000265509">
    <property type="component" value="Unassembled WGS sequence"/>
</dbReference>
<feature type="compositionally biased region" description="Polar residues" evidence="1">
    <location>
        <begin position="43"/>
        <end position="53"/>
    </location>
</feature>
<proteinExistence type="predicted"/>
<dbReference type="AlphaFoldDB" id="A0A3L7DVV3"/>
<feature type="region of interest" description="Disordered" evidence="1">
    <location>
        <begin position="34"/>
        <end position="62"/>
    </location>
</feature>
<evidence type="ECO:0000313" key="3">
    <source>
        <dbReference type="EMBL" id="RLQ20730.1"/>
    </source>
</evidence>
<evidence type="ECO:0000313" key="4">
    <source>
        <dbReference type="Proteomes" id="UP000265509"/>
    </source>
</evidence>
<keyword evidence="2" id="KW-0812">Transmembrane</keyword>
<name>A0A3L7DVV3_9GAMM</name>
<gene>
    <name evidence="3" type="ORF">DWB85_15850</name>
</gene>
<sequence>MDIILVILGVLGLGAIAISAYVFTVAARNYVSSDEKHRRTRPLTRTASQMVERSTTDRRSGRPVTFPLKVNGMLIIEDRRVLPDRRKAAA</sequence>
<keyword evidence="2" id="KW-1133">Transmembrane helix</keyword>